<dbReference type="EMBL" id="CM000782">
    <property type="protein sequence ID" value="AQK78935.1"/>
    <property type="molecule type" value="Genomic_DNA"/>
</dbReference>
<dbReference type="eggNOG" id="KOG0497">
    <property type="taxonomic scope" value="Eukaryota"/>
</dbReference>
<dbReference type="GO" id="GO:0005811">
    <property type="term" value="C:lipid droplet"/>
    <property type="evidence" value="ECO:0007669"/>
    <property type="project" value="InterPro"/>
</dbReference>
<dbReference type="OMA" id="INIGCTE"/>
<dbReference type="PROSITE" id="PS01074">
    <property type="entry name" value="TERPENE_SYNTHASES"/>
    <property type="match status" value="1"/>
</dbReference>
<dbReference type="InterPro" id="IPR002365">
    <property type="entry name" value="Terpene_synthase_CS"/>
</dbReference>
<evidence type="ECO:0000256" key="1">
    <source>
        <dbReference type="ARBA" id="ARBA00009755"/>
    </source>
</evidence>
<name>A0A1D6LG90_MAIZE</name>
<keyword evidence="2" id="KW-0677">Repeat</keyword>
<dbReference type="STRING" id="4577.A0A1D6LG90"/>
<dbReference type="AlphaFoldDB" id="A0A1D6LG90"/>
<dbReference type="InterPro" id="IPR008930">
    <property type="entry name" value="Terpenoid_cyclase/PrenylTrfase"/>
</dbReference>
<dbReference type="ExpressionAtlas" id="A0A1D6LG90">
    <property type="expression patterns" value="baseline and differential"/>
</dbReference>
<dbReference type="PANTHER" id="PTHR11764">
    <property type="entry name" value="TERPENE CYCLASE/MUTASE FAMILY MEMBER"/>
    <property type="match status" value="1"/>
</dbReference>
<feature type="compositionally biased region" description="Polar residues" evidence="4">
    <location>
        <begin position="1"/>
        <end position="28"/>
    </location>
</feature>
<dbReference type="GO" id="GO:0016104">
    <property type="term" value="P:triterpenoid biosynthetic process"/>
    <property type="evidence" value="ECO:0007669"/>
    <property type="project" value="InterPro"/>
</dbReference>
<dbReference type="GO" id="GO:0031559">
    <property type="term" value="F:oxidosqualene cyclase activity"/>
    <property type="evidence" value="ECO:0007669"/>
    <property type="project" value="UniProtKB-ARBA"/>
</dbReference>
<dbReference type="Gene3D" id="1.50.10.20">
    <property type="match status" value="2"/>
</dbReference>
<dbReference type="InParanoid" id="A0A1D6LG90"/>
<dbReference type="InterPro" id="IPR032697">
    <property type="entry name" value="SQ_cyclase_N"/>
</dbReference>
<proteinExistence type="inferred from homology"/>
<organism evidence="7">
    <name type="scientific">Zea mays</name>
    <name type="common">Maize</name>
    <dbReference type="NCBI Taxonomy" id="4577"/>
    <lineage>
        <taxon>Eukaryota</taxon>
        <taxon>Viridiplantae</taxon>
        <taxon>Streptophyta</taxon>
        <taxon>Embryophyta</taxon>
        <taxon>Tracheophyta</taxon>
        <taxon>Spermatophyta</taxon>
        <taxon>Magnoliopsida</taxon>
        <taxon>Liliopsida</taxon>
        <taxon>Poales</taxon>
        <taxon>Poaceae</taxon>
        <taxon>PACMAD clade</taxon>
        <taxon>Panicoideae</taxon>
        <taxon>Andropogonodae</taxon>
        <taxon>Andropogoneae</taxon>
        <taxon>Tripsacinae</taxon>
        <taxon>Zea</taxon>
    </lineage>
</organism>
<sequence length="583" mass="66121">MLSSSGPCNSYTDTNEPLRSGNAGSSPNREMRSTEQERAPYLDLAEFRGEGSFYIAVVVRIKVTHYVLTPYLCAQITTLYVSGVLNTVLSSEHQKEILRYIYNHQNEDGGWGLHIEGHSTMLSSALNYVALRLLGESPNGGDGAMEKSRKWILDHGGATFTAAWGKVLGVYDWSGVNPVPPEFWLLPYYLPFHPGRMSCYCRMVYLPMSYIYGRRFVGPITPLVMELRKELYTDAYDEIDWNKARTECAKEDMYNPHSLVLGISWTILHKFEPIMFHWPWRKLRNKALAFIMRHIHYEDESTHYINLGAVSKALSMLACWIEDPDSEAFKCHIARVPDYLWIAKDGMKTQLTGMSNVSSAIQALALFRKLNPGHRKEEVENCVSKGADFIQNIQRTDGSWYGSWGVCFTYAAWFGVTGLVCAGRTFENCTAIKKACDFLLSKELPSGGWGESWLSAHNEVYTNLNGNRPHGTNTAWALLALIEAGQAERDPVPLHRAAKVLLNLQLEDGDEFPQQLLYAKDPILIYYHLQHYADKNVYNRRSLEFSYKLPWLVTPLTGISFLSGLSQSIAVRCCLQARNRNMI</sequence>
<feature type="region of interest" description="Disordered" evidence="4">
    <location>
        <begin position="1"/>
        <end position="36"/>
    </location>
</feature>
<evidence type="ECO:0000259" key="5">
    <source>
        <dbReference type="Pfam" id="PF13243"/>
    </source>
</evidence>
<evidence type="ECO:0000256" key="4">
    <source>
        <dbReference type="SAM" id="MobiDB-lite"/>
    </source>
</evidence>
<feature type="domain" description="Squalene cyclase N-terminal" evidence="6">
    <location>
        <begin position="88"/>
        <end position="341"/>
    </location>
</feature>
<dbReference type="PANTHER" id="PTHR11764:SF37">
    <property type="entry name" value="PARKEOL SYNTHASE"/>
    <property type="match status" value="1"/>
</dbReference>
<comment type="similarity">
    <text evidence="1">Belongs to the terpene cyclase/mutase family.</text>
</comment>
<evidence type="ECO:0000256" key="3">
    <source>
        <dbReference type="ARBA" id="ARBA00023235"/>
    </source>
</evidence>
<dbReference type="InterPro" id="IPR018333">
    <property type="entry name" value="Squalene_cyclase"/>
</dbReference>
<dbReference type="PaxDb" id="4577-GRMZM2G390429_P01"/>
<dbReference type="Pfam" id="PF13243">
    <property type="entry name" value="SQHop_cyclase_C"/>
    <property type="match status" value="1"/>
</dbReference>
<evidence type="ECO:0000259" key="6">
    <source>
        <dbReference type="Pfam" id="PF13249"/>
    </source>
</evidence>
<gene>
    <name evidence="7" type="ORF">ZEAMMB73_Zm00001d035389</name>
</gene>
<evidence type="ECO:0000313" key="7">
    <source>
        <dbReference type="EMBL" id="AQK78935.1"/>
    </source>
</evidence>
<keyword evidence="3" id="KW-0413">Isomerase</keyword>
<accession>A0A1D6LG90</accession>
<dbReference type="InterPro" id="IPR032696">
    <property type="entry name" value="SQ_cyclase_C"/>
</dbReference>
<evidence type="ECO:0000256" key="2">
    <source>
        <dbReference type="ARBA" id="ARBA00022737"/>
    </source>
</evidence>
<dbReference type="SUPFAM" id="SSF48239">
    <property type="entry name" value="Terpenoid cyclases/Protein prenyltransferases"/>
    <property type="match status" value="2"/>
</dbReference>
<protein>
    <submittedName>
        <fullName evidence="7">Cycloartenol synthase</fullName>
    </submittedName>
</protein>
<feature type="domain" description="Squalene cyclase C-terminal" evidence="5">
    <location>
        <begin position="376"/>
        <end position="510"/>
    </location>
</feature>
<dbReference type="SMR" id="A0A1D6LG90"/>
<dbReference type="Pfam" id="PF13249">
    <property type="entry name" value="SQHop_cyclase_N"/>
    <property type="match status" value="1"/>
</dbReference>
<dbReference type="FunFam" id="1.50.10.20:FF:000002">
    <property type="entry name" value="Terpene cyclase/mutase family member"/>
    <property type="match status" value="1"/>
</dbReference>
<reference evidence="7" key="1">
    <citation type="submission" date="2015-12" db="EMBL/GenBank/DDBJ databases">
        <title>Update maize B73 reference genome by single molecule sequencing technologies.</title>
        <authorList>
            <consortium name="Maize Genome Sequencing Project"/>
            <person name="Ware D."/>
        </authorList>
    </citation>
    <scope>NUCLEOTIDE SEQUENCE</scope>
    <source>
        <tissue evidence="7">Seedling</tissue>
    </source>
</reference>